<protein>
    <submittedName>
        <fullName evidence="2">Uncharacterized protein</fullName>
    </submittedName>
</protein>
<name>A0A3G8H0H5_9BURK</name>
<accession>A0A3G8H0H5</accession>
<evidence type="ECO:0000256" key="1">
    <source>
        <dbReference type="SAM" id="SignalP"/>
    </source>
</evidence>
<feature type="signal peptide" evidence="1">
    <location>
        <begin position="1"/>
        <end position="27"/>
    </location>
</feature>
<dbReference type="KEGG" id="cpau:EHF44_11115"/>
<keyword evidence="1" id="KW-0732">Signal</keyword>
<evidence type="ECO:0000313" key="2">
    <source>
        <dbReference type="EMBL" id="AZG13947.1"/>
    </source>
</evidence>
<dbReference type="Proteomes" id="UP000270411">
    <property type="component" value="Chromosome 1"/>
</dbReference>
<evidence type="ECO:0000313" key="3">
    <source>
        <dbReference type="Proteomes" id="UP000270411"/>
    </source>
</evidence>
<dbReference type="AlphaFoldDB" id="A0A3G8H0H5"/>
<organism evidence="2 3">
    <name type="scientific">Cupriavidus pauculus</name>
    <dbReference type="NCBI Taxonomy" id="82633"/>
    <lineage>
        <taxon>Bacteria</taxon>
        <taxon>Pseudomonadati</taxon>
        <taxon>Pseudomonadota</taxon>
        <taxon>Betaproteobacteria</taxon>
        <taxon>Burkholderiales</taxon>
        <taxon>Burkholderiaceae</taxon>
        <taxon>Cupriavidus</taxon>
    </lineage>
</organism>
<dbReference type="RefSeq" id="WP_124683794.1">
    <property type="nucleotide sequence ID" value="NZ_CP033969.1"/>
</dbReference>
<sequence>MPARLTVTLTGLVAGAMLLGAVVPAGAQADRVADMKADMKADKMADSVVSRLVAWRARTDQPVALPALTAFDWDSFSVVRTPAGMAMANCNRDGFLPCDKDLQPSPDTLVQVLRFDRAGQPVYQERIMVASAQFSDPLPHAVPRTRATLVTCADDAGQRRWCLQPQSPAHGAPSALRSLDGG</sequence>
<dbReference type="EMBL" id="CP033969">
    <property type="protein sequence ID" value="AZG13947.1"/>
    <property type="molecule type" value="Genomic_DNA"/>
</dbReference>
<feature type="chain" id="PRO_5018267307" evidence="1">
    <location>
        <begin position="28"/>
        <end position="182"/>
    </location>
</feature>
<gene>
    <name evidence="2" type="ORF">EHF44_11115</name>
</gene>
<dbReference type="OrthoDB" id="8963598at2"/>
<reference evidence="3" key="1">
    <citation type="submission" date="2018-11" db="EMBL/GenBank/DDBJ databases">
        <title>FDA dAtabase for Regulatory Grade micrObial Sequences (FDA-ARGOS): Supporting development and validation of Infectious Disease Dx tests.</title>
        <authorList>
            <person name="Goldberg B."/>
            <person name="Campos J."/>
            <person name="Tallon L."/>
            <person name="Sadzewicz L."/>
            <person name="Zhao X."/>
            <person name="Vavikolanu K."/>
            <person name="Mehta A."/>
            <person name="Aluvathingal J."/>
            <person name="Nadendla S."/>
            <person name="Geyer C."/>
            <person name="Nandy P."/>
            <person name="Yan Y."/>
            <person name="Sichtig H."/>
        </authorList>
    </citation>
    <scope>NUCLEOTIDE SEQUENCE [LARGE SCALE GENOMIC DNA]</scope>
    <source>
        <strain evidence="3">FDAARGOS_614</strain>
    </source>
</reference>
<proteinExistence type="predicted"/>